<proteinExistence type="predicted"/>
<organism evidence="1 2">
    <name type="scientific">Streptomyces europaeiscabiei</name>
    <dbReference type="NCBI Taxonomy" id="146819"/>
    <lineage>
        <taxon>Bacteria</taxon>
        <taxon>Bacillati</taxon>
        <taxon>Actinomycetota</taxon>
        <taxon>Actinomycetes</taxon>
        <taxon>Kitasatosporales</taxon>
        <taxon>Streptomycetaceae</taxon>
        <taxon>Streptomyces</taxon>
    </lineage>
</organism>
<gene>
    <name evidence="1" type="ORF">PV662_46475</name>
</gene>
<name>A0ABU4NWG1_9ACTN</name>
<dbReference type="InterPro" id="IPR036291">
    <property type="entry name" value="NAD(P)-bd_dom_sf"/>
</dbReference>
<dbReference type="EMBL" id="JARAYU010000038">
    <property type="protein sequence ID" value="MDX3707002.1"/>
    <property type="molecule type" value="Genomic_DNA"/>
</dbReference>
<sequence>MPFPNGTPCSLTKAVIGGFTRAPVWELGPRAITVNNVQPKPDRHRQQPS</sequence>
<dbReference type="Proteomes" id="UP001271274">
    <property type="component" value="Unassembled WGS sequence"/>
</dbReference>
<keyword evidence="2" id="KW-1185">Reference proteome</keyword>
<evidence type="ECO:0000313" key="1">
    <source>
        <dbReference type="EMBL" id="MDX3707002.1"/>
    </source>
</evidence>
<accession>A0ABU4NWG1</accession>
<dbReference type="SUPFAM" id="SSF51735">
    <property type="entry name" value="NAD(P)-binding Rossmann-fold domains"/>
    <property type="match status" value="1"/>
</dbReference>
<dbReference type="RefSeq" id="WP_159058449.1">
    <property type="nucleotide sequence ID" value="NZ_JARAUR010000240.1"/>
</dbReference>
<protein>
    <submittedName>
        <fullName evidence="1">Uncharacterized protein</fullName>
    </submittedName>
</protein>
<reference evidence="1 2" key="1">
    <citation type="journal article" date="2023" name="Microb. Genom.">
        <title>Mesoterricola silvestris gen. nov., sp. nov., Mesoterricola sediminis sp. nov., Geothrix oryzae sp. nov., Geothrix edaphica sp. nov., Geothrix rubra sp. nov., and Geothrix limicola sp. nov., six novel members of Acidobacteriota isolated from soils.</title>
        <authorList>
            <person name="Weisberg A.J."/>
            <person name="Pearce E."/>
            <person name="Kramer C.G."/>
            <person name="Chang J.H."/>
            <person name="Clarke C.R."/>
        </authorList>
    </citation>
    <scope>NUCLEOTIDE SEQUENCE [LARGE SCALE GENOMIC DNA]</scope>
    <source>
        <strain evidence="1 2">ID09-01A</strain>
    </source>
</reference>
<evidence type="ECO:0000313" key="2">
    <source>
        <dbReference type="Proteomes" id="UP001271274"/>
    </source>
</evidence>
<comment type="caution">
    <text evidence="1">The sequence shown here is derived from an EMBL/GenBank/DDBJ whole genome shotgun (WGS) entry which is preliminary data.</text>
</comment>